<dbReference type="SUPFAM" id="SSF51735">
    <property type="entry name" value="NAD(P)-binding Rossmann-fold domains"/>
    <property type="match status" value="1"/>
</dbReference>
<name>A0ABY7DAK9_MYAAR</name>
<evidence type="ECO:0000256" key="7">
    <source>
        <dbReference type="ARBA" id="ARBA00035949"/>
    </source>
</evidence>
<dbReference type="Pfam" id="PF02737">
    <property type="entry name" value="3HCDH_N"/>
    <property type="match status" value="1"/>
</dbReference>
<dbReference type="Pfam" id="PF00378">
    <property type="entry name" value="ECH_1"/>
    <property type="match status" value="1"/>
</dbReference>
<dbReference type="SUPFAM" id="SSF48179">
    <property type="entry name" value="6-phosphogluconate dehydrogenase C-terminal domain-like"/>
    <property type="match status" value="2"/>
</dbReference>
<comment type="catalytic activity">
    <reaction evidence="9">
        <text>(3Z)-hexenoyl-CoA = (2E)-hexenoyl-CoA</text>
        <dbReference type="Rhea" id="RHEA:45748"/>
        <dbReference type="ChEBI" id="CHEBI:62077"/>
        <dbReference type="ChEBI" id="CHEBI:85415"/>
    </reaction>
    <physiologicalReaction direction="left-to-right" evidence="9">
        <dbReference type="Rhea" id="RHEA:45749"/>
    </physiologicalReaction>
</comment>
<comment type="catalytic activity">
    <reaction evidence="20">
        <text>(3S)-hydroxyhexadecanedioyl-CoA + NAD(+) = 3-oxohexadecanedioyl-CoA + NADH + H(+)</text>
        <dbReference type="Rhea" id="RHEA:40267"/>
        <dbReference type="ChEBI" id="CHEBI:15378"/>
        <dbReference type="ChEBI" id="CHEBI:57540"/>
        <dbReference type="ChEBI" id="CHEBI:57945"/>
        <dbReference type="ChEBI" id="CHEBI:77080"/>
        <dbReference type="ChEBI" id="CHEBI:77081"/>
    </reaction>
    <physiologicalReaction direction="left-to-right" evidence="20">
        <dbReference type="Rhea" id="RHEA:40268"/>
    </physiologicalReaction>
</comment>
<dbReference type="EMBL" id="CP111012">
    <property type="protein sequence ID" value="WAQ94308.1"/>
    <property type="molecule type" value="Genomic_DNA"/>
</dbReference>
<dbReference type="Proteomes" id="UP001164746">
    <property type="component" value="Chromosome 1"/>
</dbReference>
<evidence type="ECO:0000256" key="1">
    <source>
        <dbReference type="ARBA" id="ARBA00023235"/>
    </source>
</evidence>
<evidence type="ECO:0000256" key="3">
    <source>
        <dbReference type="ARBA" id="ARBA00023268"/>
    </source>
</evidence>
<comment type="catalytic activity">
    <reaction evidence="5">
        <text>(3E,5Z)-octadienoyl-CoA = (2E,5Z)-octadienoyl-CoA</text>
        <dbReference type="Rhea" id="RHEA:49932"/>
        <dbReference type="ChEBI" id="CHEBI:85108"/>
        <dbReference type="ChEBI" id="CHEBI:131990"/>
    </reaction>
    <physiologicalReaction direction="right-to-left" evidence="5">
        <dbReference type="Rhea" id="RHEA:49934"/>
    </physiologicalReaction>
</comment>
<dbReference type="InterPro" id="IPR008927">
    <property type="entry name" value="6-PGluconate_DH-like_C_sf"/>
</dbReference>
<evidence type="ECO:0000256" key="14">
    <source>
        <dbReference type="ARBA" id="ARBA00036656"/>
    </source>
</evidence>
<dbReference type="PANTHER" id="PTHR23309:SF49">
    <property type="entry name" value="PEROXISOMAL BIFUNCTIONAL ENZYME"/>
    <property type="match status" value="1"/>
</dbReference>
<evidence type="ECO:0000256" key="19">
    <source>
        <dbReference type="ARBA" id="ARBA00048911"/>
    </source>
</evidence>
<evidence type="ECO:0000256" key="9">
    <source>
        <dbReference type="ARBA" id="ARBA00036336"/>
    </source>
</evidence>
<comment type="catalytic activity">
    <reaction evidence="8">
        <text>a (3Z)-enoyl-CoA = a 4-saturated (2E)-enoyl-CoA</text>
        <dbReference type="Rhea" id="RHEA:45900"/>
        <dbReference type="ChEBI" id="CHEBI:85097"/>
        <dbReference type="ChEBI" id="CHEBI:85489"/>
        <dbReference type="EC" id="5.3.3.8"/>
    </reaction>
    <physiologicalReaction direction="left-to-right" evidence="8">
        <dbReference type="Rhea" id="RHEA:45901"/>
    </physiologicalReaction>
</comment>
<dbReference type="Gene3D" id="1.10.1040.50">
    <property type="match status" value="1"/>
</dbReference>
<evidence type="ECO:0000259" key="21">
    <source>
        <dbReference type="Pfam" id="PF02737"/>
    </source>
</evidence>
<evidence type="ECO:0000256" key="12">
    <source>
        <dbReference type="ARBA" id="ARBA00036472"/>
    </source>
</evidence>
<evidence type="ECO:0000256" key="13">
    <source>
        <dbReference type="ARBA" id="ARBA00036570"/>
    </source>
</evidence>
<keyword evidence="2" id="KW-0456">Lyase</keyword>
<comment type="similarity">
    <text evidence="16">In the C-terminal section; belongs to the 3-hydroxyacyl-CoA dehydrogenase family.</text>
</comment>
<comment type="catalytic activity">
    <reaction evidence="10">
        <text>(3E)-hexenoyl-CoA = (2E)-hexenoyl-CoA</text>
        <dbReference type="Rhea" id="RHEA:45736"/>
        <dbReference type="ChEBI" id="CHEBI:62077"/>
        <dbReference type="ChEBI" id="CHEBI:84790"/>
    </reaction>
    <physiologicalReaction direction="left-to-right" evidence="10">
        <dbReference type="Rhea" id="RHEA:45737"/>
    </physiologicalReaction>
</comment>
<comment type="catalytic activity">
    <reaction evidence="19">
        <text>a (3S)-3-hydroxyacyl-CoA + NAD(+) = a 3-oxoacyl-CoA + NADH + H(+)</text>
        <dbReference type="Rhea" id="RHEA:22432"/>
        <dbReference type="ChEBI" id="CHEBI:15378"/>
        <dbReference type="ChEBI" id="CHEBI:57318"/>
        <dbReference type="ChEBI" id="CHEBI:57540"/>
        <dbReference type="ChEBI" id="CHEBI:57945"/>
        <dbReference type="ChEBI" id="CHEBI:90726"/>
        <dbReference type="EC" id="1.1.1.35"/>
    </reaction>
    <physiologicalReaction direction="left-to-right" evidence="19">
        <dbReference type="Rhea" id="RHEA:22433"/>
    </physiologicalReaction>
</comment>
<comment type="catalytic activity">
    <reaction evidence="7">
        <text>a (3E)-enoyl-CoA = a 4-saturated (2E)-enoyl-CoA</text>
        <dbReference type="Rhea" id="RHEA:45228"/>
        <dbReference type="ChEBI" id="CHEBI:58521"/>
        <dbReference type="ChEBI" id="CHEBI:85097"/>
        <dbReference type="EC" id="5.3.3.8"/>
    </reaction>
    <physiologicalReaction direction="left-to-right" evidence="7">
        <dbReference type="Rhea" id="RHEA:45229"/>
    </physiologicalReaction>
</comment>
<evidence type="ECO:0000313" key="23">
    <source>
        <dbReference type="Proteomes" id="UP001164746"/>
    </source>
</evidence>
<proteinExistence type="inferred from homology"/>
<keyword evidence="23" id="KW-1185">Reference proteome</keyword>
<reference evidence="22" key="1">
    <citation type="submission" date="2022-11" db="EMBL/GenBank/DDBJ databases">
        <title>Centuries of genome instability and evolution in soft-shell clam transmissible cancer (bioRxiv).</title>
        <authorList>
            <person name="Hart S.F.M."/>
            <person name="Yonemitsu M.A."/>
            <person name="Giersch R.M."/>
            <person name="Beal B.F."/>
            <person name="Arriagada G."/>
            <person name="Davis B.W."/>
            <person name="Ostrander E.A."/>
            <person name="Goff S.P."/>
            <person name="Metzger M.J."/>
        </authorList>
    </citation>
    <scope>NUCLEOTIDE SEQUENCE</scope>
    <source>
        <strain evidence="22">MELC-2E11</strain>
        <tissue evidence="22">Siphon/mantle</tissue>
    </source>
</reference>
<evidence type="ECO:0000313" key="22">
    <source>
        <dbReference type="EMBL" id="WAQ94308.1"/>
    </source>
</evidence>
<dbReference type="InterPro" id="IPR006176">
    <property type="entry name" value="3-OHacyl-CoA_DH_NAD-bd"/>
</dbReference>
<evidence type="ECO:0000256" key="16">
    <source>
        <dbReference type="ARBA" id="ARBA00038365"/>
    </source>
</evidence>
<comment type="catalytic activity">
    <reaction evidence="11">
        <text>(3S)-hydroxyhexanoyl-CoA = (2E)-hexenoyl-CoA + H2O</text>
        <dbReference type="Rhea" id="RHEA:30547"/>
        <dbReference type="ChEBI" id="CHEBI:15377"/>
        <dbReference type="ChEBI" id="CHEBI:62075"/>
        <dbReference type="ChEBI" id="CHEBI:62077"/>
    </reaction>
    <physiologicalReaction direction="right-to-left" evidence="11">
        <dbReference type="Rhea" id="RHEA:30549"/>
    </physiologicalReaction>
</comment>
<accession>A0ABY7DAK9</accession>
<evidence type="ECO:0000256" key="15">
    <source>
        <dbReference type="ARBA" id="ARBA00036989"/>
    </source>
</evidence>
<comment type="catalytic activity">
    <reaction evidence="14">
        <text>(3E)-decenoyl-CoA = (2E)-decenoyl-CoA</text>
        <dbReference type="Rhea" id="RHEA:45752"/>
        <dbReference type="ChEBI" id="CHEBI:61406"/>
        <dbReference type="ChEBI" id="CHEBI:84793"/>
    </reaction>
    <physiologicalReaction direction="left-to-right" evidence="14">
        <dbReference type="Rhea" id="RHEA:45753"/>
    </physiologicalReaction>
</comment>
<evidence type="ECO:0000256" key="6">
    <source>
        <dbReference type="ARBA" id="ARBA00035909"/>
    </source>
</evidence>
<evidence type="ECO:0000256" key="2">
    <source>
        <dbReference type="ARBA" id="ARBA00023239"/>
    </source>
</evidence>
<gene>
    <name evidence="22" type="ORF">MAR_006779</name>
</gene>
<dbReference type="Gene3D" id="3.40.50.720">
    <property type="entry name" value="NAD(P)-binding Rossmann-like Domain"/>
    <property type="match status" value="1"/>
</dbReference>
<comment type="catalytic activity">
    <reaction evidence="12">
        <text>(2S,3S)-3-hydroxy-2-methylbutanoyl-CoA = (2E)-2-methylbut-2-enoyl-CoA + H2O</text>
        <dbReference type="Rhea" id="RHEA:31119"/>
        <dbReference type="ChEBI" id="CHEBI:15377"/>
        <dbReference type="ChEBI" id="CHEBI:57312"/>
        <dbReference type="ChEBI" id="CHEBI:57337"/>
    </reaction>
    <physiologicalReaction direction="right-to-left" evidence="12">
        <dbReference type="Rhea" id="RHEA:31121"/>
    </physiologicalReaction>
</comment>
<evidence type="ECO:0000256" key="18">
    <source>
        <dbReference type="ARBA" id="ARBA00042031"/>
    </source>
</evidence>
<evidence type="ECO:0000256" key="10">
    <source>
        <dbReference type="ARBA" id="ARBA00036353"/>
    </source>
</evidence>
<keyword evidence="3" id="KW-0511">Multifunctional enzyme</keyword>
<dbReference type="InterPro" id="IPR001753">
    <property type="entry name" value="Enoyl-CoA_hydra/iso"/>
</dbReference>
<evidence type="ECO:0000256" key="8">
    <source>
        <dbReference type="ARBA" id="ARBA00035959"/>
    </source>
</evidence>
<comment type="catalytic activity">
    <reaction evidence="6">
        <text>a 4-saturated-(3S)-3-hydroxyacyl-CoA = a (3E)-enoyl-CoA + H2O</text>
        <dbReference type="Rhea" id="RHEA:20724"/>
        <dbReference type="ChEBI" id="CHEBI:15377"/>
        <dbReference type="ChEBI" id="CHEBI:58521"/>
        <dbReference type="ChEBI" id="CHEBI:137480"/>
        <dbReference type="EC" id="4.2.1.17"/>
    </reaction>
    <physiologicalReaction direction="left-to-right" evidence="6">
        <dbReference type="Rhea" id="RHEA:20725"/>
    </physiologicalReaction>
</comment>
<dbReference type="InterPro" id="IPR036291">
    <property type="entry name" value="NAD(P)-bd_dom_sf"/>
</dbReference>
<comment type="catalytic activity">
    <reaction evidence="15">
        <text>(2E)-hexadecenedioyl-CoA + H2O = (3S)-hydroxyhexadecanedioyl-CoA</text>
        <dbReference type="Rhea" id="RHEA:40259"/>
        <dbReference type="ChEBI" id="CHEBI:15377"/>
        <dbReference type="ChEBI" id="CHEBI:77075"/>
        <dbReference type="ChEBI" id="CHEBI:77080"/>
    </reaction>
    <physiologicalReaction direction="left-to-right" evidence="15">
        <dbReference type="Rhea" id="RHEA:40260"/>
    </physiologicalReaction>
</comment>
<protein>
    <recommendedName>
        <fullName evidence="17">Peroxisomal bifunctional enzyme</fullName>
    </recommendedName>
    <alternativeName>
        <fullName evidence="18">Multifunctional enzyme 1</fullName>
    </alternativeName>
</protein>
<evidence type="ECO:0000256" key="17">
    <source>
        <dbReference type="ARBA" id="ARBA00039632"/>
    </source>
</evidence>
<evidence type="ECO:0000256" key="20">
    <source>
        <dbReference type="ARBA" id="ARBA00049448"/>
    </source>
</evidence>
<comment type="catalytic activity">
    <reaction evidence="4">
        <text>(3S)-hydroxydecanoyl-CoA = (2E)-decenoyl-CoA + H2O</text>
        <dbReference type="Rhea" id="RHEA:31191"/>
        <dbReference type="ChEBI" id="CHEBI:15377"/>
        <dbReference type="ChEBI" id="CHEBI:61406"/>
        <dbReference type="ChEBI" id="CHEBI:62616"/>
    </reaction>
    <physiologicalReaction direction="right-to-left" evidence="4">
        <dbReference type="Rhea" id="RHEA:31193"/>
    </physiologicalReaction>
</comment>
<sequence>MADYFVQNSVAVIQLNNPPVNSLGSKVRTAIYENVQKANRDPAVKGVVLVGKGRNFCAGADIKEFDGGNKGAWITDIGTYMDNMRKPVVAAIEGVALGGGLEVAIVGQPEVAIGLIPGGGGTVRLPRAVGLKNALDIIVTGRHVSAGAAAKMGLINKIFMDLRSSNQSKALRYAFFAERQISRWELPSGGNYKTTKPMPVRTAGVIGAGTMGGGIALCLITSGIPCVLVEQNKEFLDKGLELMKSQLMMTVKLGKMTSDQAMKCWDTLKPSVLLEDMKTVDLVIEAVFEDLKLKRDIFEKLDKICKPETLLLPLLQSDKIRFRCWLVRVLDLLPIACQVPTPRRALKDFGMAMGKYEVQDLSGVDVGYRIRREAARKEGVELTPETRFFRGERNCSLVERLVEKGKGWYKYDSPSGKVAHVDPEVTEIIEEHCRALGIQRRNIGIKEVMERMQFALINEGFKILEEGKCRMAEEIDVIWLYGFAWPSLQLSLGAQQSIGQTQ</sequence>
<evidence type="ECO:0000256" key="5">
    <source>
        <dbReference type="ARBA" id="ARBA00035863"/>
    </source>
</evidence>
<dbReference type="Gene3D" id="6.10.250.1420">
    <property type="match status" value="1"/>
</dbReference>
<evidence type="ECO:0000256" key="11">
    <source>
        <dbReference type="ARBA" id="ARBA00036370"/>
    </source>
</evidence>
<feature type="domain" description="3-hydroxyacyl-CoA dehydrogenase NAD binding" evidence="21">
    <location>
        <begin position="203"/>
        <end position="311"/>
    </location>
</feature>
<comment type="catalytic activity">
    <reaction evidence="13">
        <text>(3E,5Z)-tetradecadienoyl-CoA = (2E,5Z)-tetradecadienoyl-CoA</text>
        <dbReference type="Rhea" id="RHEA:47464"/>
        <dbReference type="ChEBI" id="CHEBI:71586"/>
        <dbReference type="ChEBI" id="CHEBI:87701"/>
    </reaction>
    <physiologicalReaction direction="right-to-left" evidence="13">
        <dbReference type="Rhea" id="RHEA:47466"/>
    </physiologicalReaction>
</comment>
<dbReference type="SUPFAM" id="SSF52096">
    <property type="entry name" value="ClpP/crotonase"/>
    <property type="match status" value="1"/>
</dbReference>
<dbReference type="InterPro" id="IPR029045">
    <property type="entry name" value="ClpP/crotonase-like_dom_sf"/>
</dbReference>
<dbReference type="PANTHER" id="PTHR23309">
    <property type="entry name" value="3-HYDROXYACYL-COA DEHYROGENASE"/>
    <property type="match status" value="1"/>
</dbReference>
<keyword evidence="1" id="KW-0413">Isomerase</keyword>
<evidence type="ECO:0000256" key="4">
    <source>
        <dbReference type="ARBA" id="ARBA00035760"/>
    </source>
</evidence>
<organism evidence="22 23">
    <name type="scientific">Mya arenaria</name>
    <name type="common">Soft-shell clam</name>
    <dbReference type="NCBI Taxonomy" id="6604"/>
    <lineage>
        <taxon>Eukaryota</taxon>
        <taxon>Metazoa</taxon>
        <taxon>Spiralia</taxon>
        <taxon>Lophotrochozoa</taxon>
        <taxon>Mollusca</taxon>
        <taxon>Bivalvia</taxon>
        <taxon>Autobranchia</taxon>
        <taxon>Heteroconchia</taxon>
        <taxon>Euheterodonta</taxon>
        <taxon>Imparidentia</taxon>
        <taxon>Neoheterodontei</taxon>
        <taxon>Myida</taxon>
        <taxon>Myoidea</taxon>
        <taxon>Myidae</taxon>
        <taxon>Mya</taxon>
    </lineage>
</organism>
<dbReference type="Gene3D" id="3.90.226.10">
    <property type="entry name" value="2-enoyl-CoA Hydratase, Chain A, domain 1"/>
    <property type="match status" value="1"/>
</dbReference>
<dbReference type="CDD" id="cd06558">
    <property type="entry name" value="crotonase-like"/>
    <property type="match status" value="1"/>
</dbReference>